<dbReference type="GO" id="GO:0005886">
    <property type="term" value="C:plasma membrane"/>
    <property type="evidence" value="ECO:0007669"/>
    <property type="project" value="TreeGrafter"/>
</dbReference>
<gene>
    <name evidence="6" type="ORF">AAW01_11555</name>
</gene>
<evidence type="ECO:0000313" key="7">
    <source>
        <dbReference type="Proteomes" id="UP000053070"/>
    </source>
</evidence>
<dbReference type="InterPro" id="IPR003593">
    <property type="entry name" value="AAA+_ATPase"/>
</dbReference>
<evidence type="ECO:0000313" key="6">
    <source>
        <dbReference type="EMBL" id="KLE32051.1"/>
    </source>
</evidence>
<evidence type="ECO:0000256" key="2">
    <source>
        <dbReference type="ARBA" id="ARBA00022519"/>
    </source>
</evidence>
<dbReference type="PROSITE" id="PS50893">
    <property type="entry name" value="ABC_TRANSPORTER_2"/>
    <property type="match status" value="1"/>
</dbReference>
<dbReference type="InterPro" id="IPR017871">
    <property type="entry name" value="ABC_transporter-like_CS"/>
</dbReference>
<dbReference type="PATRIC" id="fig|502682.8.peg.2357"/>
<dbReference type="GO" id="GO:0016887">
    <property type="term" value="F:ATP hydrolysis activity"/>
    <property type="evidence" value="ECO:0007669"/>
    <property type="project" value="InterPro"/>
</dbReference>
<keyword evidence="4 6" id="KW-0067">ATP-binding</keyword>
<dbReference type="EMBL" id="LBHC01000002">
    <property type="protein sequence ID" value="KLE32051.1"/>
    <property type="molecule type" value="Genomic_DNA"/>
</dbReference>
<dbReference type="PANTHER" id="PTHR24220">
    <property type="entry name" value="IMPORT ATP-BINDING PROTEIN"/>
    <property type="match status" value="1"/>
</dbReference>
<dbReference type="AlphaFoldDB" id="A0A0G9MMT5"/>
<dbReference type="GO" id="GO:0098796">
    <property type="term" value="C:membrane protein complex"/>
    <property type="evidence" value="ECO:0007669"/>
    <property type="project" value="UniProtKB-ARBA"/>
</dbReference>
<dbReference type="SUPFAM" id="SSF52540">
    <property type="entry name" value="P-loop containing nucleoside triphosphate hydrolases"/>
    <property type="match status" value="1"/>
</dbReference>
<proteinExistence type="inferred from homology"/>
<keyword evidence="2" id="KW-1003">Cell membrane</keyword>
<dbReference type="Gene3D" id="3.40.50.300">
    <property type="entry name" value="P-loop containing nucleotide triphosphate hydrolases"/>
    <property type="match status" value="1"/>
</dbReference>
<comment type="similarity">
    <text evidence="5">Belongs to the ABC transporter superfamily. Macrolide exporter (TC 3.A.1.122) family.</text>
</comment>
<dbReference type="InterPro" id="IPR017911">
    <property type="entry name" value="MacB-like_ATP-bd"/>
</dbReference>
<organism evidence="6 7">
    <name type="scientific">Aurantiacibacter gangjinensis</name>
    <dbReference type="NCBI Taxonomy" id="502682"/>
    <lineage>
        <taxon>Bacteria</taxon>
        <taxon>Pseudomonadati</taxon>
        <taxon>Pseudomonadota</taxon>
        <taxon>Alphaproteobacteria</taxon>
        <taxon>Sphingomonadales</taxon>
        <taxon>Erythrobacteraceae</taxon>
        <taxon>Aurantiacibacter</taxon>
    </lineage>
</organism>
<dbReference type="OrthoDB" id="9787227at2"/>
<name>A0A0G9MMT5_9SPHN</name>
<dbReference type="GO" id="GO:0022857">
    <property type="term" value="F:transmembrane transporter activity"/>
    <property type="evidence" value="ECO:0007669"/>
    <property type="project" value="TreeGrafter"/>
</dbReference>
<dbReference type="InterPro" id="IPR015854">
    <property type="entry name" value="ABC_transpr_LolD-like"/>
</dbReference>
<sequence length="255" mass="28053">MNTQPLTPEASADRGRSDSALIELRDITKTFGTGAAAFQALKGVDMTIERGDFVAVMGPSGSGKSTTMNILGCLDVPTSGTFRFRGVEVQDLSRDQRSLLRRRYLGFVFQGFNLLARTSALENVELPLLYRGETKKQRREAAERSLDLVGLLPWADHTPAELSGGQQQRVAIARALVTDPDVLLADEPTGNLDTERSVEIMELLTELNQRGITVLMVTHEDEMAQFAKTIVHFRDGLVERVDRGMRSAAAMTETV</sequence>
<dbReference type="KEGG" id="egn:BMF35_a1305"/>
<dbReference type="PANTHER" id="PTHR24220:SF86">
    <property type="entry name" value="ABC TRANSPORTER ABCH.1"/>
    <property type="match status" value="1"/>
</dbReference>
<dbReference type="Pfam" id="PF00005">
    <property type="entry name" value="ABC_tran"/>
    <property type="match status" value="1"/>
</dbReference>
<dbReference type="FunFam" id="3.40.50.300:FF:000032">
    <property type="entry name" value="Export ABC transporter ATP-binding protein"/>
    <property type="match status" value="1"/>
</dbReference>
<evidence type="ECO:0000256" key="5">
    <source>
        <dbReference type="ARBA" id="ARBA00038388"/>
    </source>
</evidence>
<keyword evidence="1" id="KW-0813">Transport</keyword>
<evidence type="ECO:0000256" key="4">
    <source>
        <dbReference type="ARBA" id="ARBA00022840"/>
    </source>
</evidence>
<keyword evidence="2" id="KW-0997">Cell inner membrane</keyword>
<accession>A0A0G9MMT5</accession>
<dbReference type="STRING" id="502682.BMF35_a1305"/>
<keyword evidence="3" id="KW-0547">Nucleotide-binding</keyword>
<dbReference type="PROSITE" id="PS00211">
    <property type="entry name" value="ABC_TRANSPORTER_1"/>
    <property type="match status" value="1"/>
</dbReference>
<dbReference type="GO" id="GO:0005524">
    <property type="term" value="F:ATP binding"/>
    <property type="evidence" value="ECO:0007669"/>
    <property type="project" value="UniProtKB-KW"/>
</dbReference>
<keyword evidence="7" id="KW-1185">Reference proteome</keyword>
<comment type="caution">
    <text evidence="6">The sequence shown here is derived from an EMBL/GenBank/DDBJ whole genome shotgun (WGS) entry which is preliminary data.</text>
</comment>
<reference evidence="6 7" key="1">
    <citation type="submission" date="2015-04" db="EMBL/GenBank/DDBJ databases">
        <title>The draft genome sequence of Erythrobacr gangjinensis K7-2.</title>
        <authorList>
            <person name="Zhuang L."/>
            <person name="Liu Y."/>
            <person name="Shao Z."/>
        </authorList>
    </citation>
    <scope>NUCLEOTIDE SEQUENCE [LARGE SCALE GENOMIC DNA]</scope>
    <source>
        <strain evidence="6 7">K7-2</strain>
    </source>
</reference>
<evidence type="ECO:0000256" key="1">
    <source>
        <dbReference type="ARBA" id="ARBA00022448"/>
    </source>
</evidence>
<dbReference type="RefSeq" id="WP_047007399.1">
    <property type="nucleotide sequence ID" value="NZ_CP018097.1"/>
</dbReference>
<dbReference type="InterPro" id="IPR003439">
    <property type="entry name" value="ABC_transporter-like_ATP-bd"/>
</dbReference>
<evidence type="ECO:0000256" key="3">
    <source>
        <dbReference type="ARBA" id="ARBA00022741"/>
    </source>
</evidence>
<dbReference type="InterPro" id="IPR027417">
    <property type="entry name" value="P-loop_NTPase"/>
</dbReference>
<dbReference type="CDD" id="cd03255">
    <property type="entry name" value="ABC_MJ0796_LolCDE_FtsE"/>
    <property type="match status" value="1"/>
</dbReference>
<protein>
    <submittedName>
        <fullName evidence="6">Macrolide ABC transporter ATP-binding protein</fullName>
    </submittedName>
</protein>
<dbReference type="Proteomes" id="UP000053070">
    <property type="component" value="Unassembled WGS sequence"/>
</dbReference>
<dbReference type="SMART" id="SM00382">
    <property type="entry name" value="AAA"/>
    <property type="match status" value="1"/>
</dbReference>
<keyword evidence="2" id="KW-0472">Membrane</keyword>